<dbReference type="Gene3D" id="1.25.40.10">
    <property type="entry name" value="Tetratricopeptide repeat domain"/>
    <property type="match status" value="1"/>
</dbReference>
<evidence type="ECO:0000313" key="3">
    <source>
        <dbReference type="Proteomes" id="UP000028534"/>
    </source>
</evidence>
<dbReference type="AlphaFoldDB" id="A0A084EUD6"/>
<accession>A0A084EUD6</accession>
<dbReference type="STRING" id="13690.AX777_06660"/>
<dbReference type="InterPro" id="IPR011990">
    <property type="entry name" value="TPR-like_helical_dom_sf"/>
</dbReference>
<dbReference type="SUPFAM" id="SSF48452">
    <property type="entry name" value="TPR-like"/>
    <property type="match status" value="1"/>
</dbReference>
<dbReference type="Gene3D" id="3.30.2420.10">
    <property type="entry name" value="TonB"/>
    <property type="match status" value="1"/>
</dbReference>
<dbReference type="GO" id="GO:0055085">
    <property type="term" value="P:transmembrane transport"/>
    <property type="evidence" value="ECO:0007669"/>
    <property type="project" value="InterPro"/>
</dbReference>
<gene>
    <name evidence="2" type="ORF">CP98_00256</name>
</gene>
<dbReference type="SUPFAM" id="SSF74653">
    <property type="entry name" value="TolA/TonB C-terminal domain"/>
    <property type="match status" value="1"/>
</dbReference>
<sequence>MVAYPPLGVDRTRLTGPLAFPLLRGYRNNRSAVLGGFGLRNRYLALLMAMAAMPAIGHAMQDAAPAAPAPAPATGTIQQLFEQSTQATEAADYPRALEILTTLEGRVVRNPRSLAIVRVRKAMVLAELSRWAEARDLLNQTAPALPRDDTSLSTDRYRAAYTLGRVSMGDLDYVGALAHFSAALAEAEGPAARIQALLGQAQAGTFVDPAEALKAAEAANAIAVADPKMFDKASLAHIDLIRGRALLNLGQFDPAEKLFARAVKQQGGLTTRVDFDDLVTRSDASIAAMLAGHRETARNYLVYTGAGRMPQQDFTQGADMALPRCGEDGVQPEDYAVVEFGISDSGAVSYARPVYGSRPGPSALAFARAVRDWSWRPDDVNKIPALFRFVTRLELRCSTAEGGPSMLAGPTKALADWLEAKRVPGPVLDNVPMTRQRALLLQQAQLIRSQKGDAAVELVPVLIPLLAGSMAAREDVETYGPLLRRVVRTADAPPLAQLLVDRLVHDAAEHVDIRIRADSPYALRAADYQADADARATFAILAYDDLRPREKAGSQALLNAVIDDGALPANDPLRVAALVRRASLQATGGNLEAARVDYAATGLSAQQCSIVDAKPSLRSAPVSSADYPTDMVSVGVEGWTRVQFDIAADGTTRNQRAVITYPPMIFGTNGTKIVTRAKYEQSYRPDGGLGCGGNMQGVTFRR</sequence>
<reference evidence="2 3" key="1">
    <citation type="submission" date="2014-03" db="EMBL/GenBank/DDBJ databases">
        <title>Genome sequence of Sphingobium yanoikuyae B1.</title>
        <authorList>
            <person name="Gan H.M."/>
            <person name="Gan H.Y."/>
            <person name="Savka M.A."/>
        </authorList>
    </citation>
    <scope>NUCLEOTIDE SEQUENCE [LARGE SCALE GENOMIC DNA]</scope>
    <source>
        <strain evidence="2 3">B1</strain>
    </source>
</reference>
<dbReference type="EMBL" id="JGVR01000001">
    <property type="protein sequence ID" value="KEZ21578.1"/>
    <property type="molecule type" value="Genomic_DNA"/>
</dbReference>
<dbReference type="PROSITE" id="PS52015">
    <property type="entry name" value="TONB_CTD"/>
    <property type="match status" value="1"/>
</dbReference>
<evidence type="ECO:0000313" key="2">
    <source>
        <dbReference type="EMBL" id="KEZ21578.1"/>
    </source>
</evidence>
<proteinExistence type="predicted"/>
<protein>
    <submittedName>
        <fullName evidence="2">Gram-negative bacterial tonB family protein</fullName>
    </submittedName>
</protein>
<comment type="caution">
    <text evidence="2">The sequence shown here is derived from an EMBL/GenBank/DDBJ whole genome shotgun (WGS) entry which is preliminary data.</text>
</comment>
<feature type="domain" description="TonB C-terminal" evidence="1">
    <location>
        <begin position="612"/>
        <end position="702"/>
    </location>
</feature>
<dbReference type="Proteomes" id="UP000028534">
    <property type="component" value="Unassembled WGS sequence"/>
</dbReference>
<dbReference type="PATRIC" id="fig|13690.10.peg.262"/>
<name>A0A084EUD6_SPHYA</name>
<evidence type="ECO:0000259" key="1">
    <source>
        <dbReference type="PROSITE" id="PS52015"/>
    </source>
</evidence>
<organism evidence="2 3">
    <name type="scientific">Sphingobium yanoikuyae</name>
    <name type="common">Sphingomonas yanoikuyae</name>
    <dbReference type="NCBI Taxonomy" id="13690"/>
    <lineage>
        <taxon>Bacteria</taxon>
        <taxon>Pseudomonadati</taxon>
        <taxon>Pseudomonadota</taxon>
        <taxon>Alphaproteobacteria</taxon>
        <taxon>Sphingomonadales</taxon>
        <taxon>Sphingomonadaceae</taxon>
        <taxon>Sphingobium</taxon>
    </lineage>
</organism>
<dbReference type="InterPro" id="IPR037682">
    <property type="entry name" value="TonB_C"/>
</dbReference>
<dbReference type="eggNOG" id="ENOG5032MX7">
    <property type="taxonomic scope" value="Bacteria"/>
</dbReference>